<keyword evidence="6" id="KW-0813">Transport</keyword>
<evidence type="ECO:0000256" key="6">
    <source>
        <dbReference type="RuleBase" id="RU004057"/>
    </source>
</evidence>
<organism evidence="10 11">
    <name type="scientific">Thalassovita taeanensis</name>
    <dbReference type="NCBI Taxonomy" id="657014"/>
    <lineage>
        <taxon>Bacteria</taxon>
        <taxon>Pseudomonadati</taxon>
        <taxon>Pseudomonadota</taxon>
        <taxon>Alphaproteobacteria</taxon>
        <taxon>Rhodobacterales</taxon>
        <taxon>Roseobacteraceae</taxon>
        <taxon>Thalassovita</taxon>
    </lineage>
</organism>
<keyword evidence="3 8" id="KW-0812">Transmembrane</keyword>
<name>A0A1H8ZA02_9RHOB</name>
<evidence type="ECO:0000256" key="1">
    <source>
        <dbReference type="ARBA" id="ARBA00004651"/>
    </source>
</evidence>
<evidence type="ECO:0000256" key="3">
    <source>
        <dbReference type="ARBA" id="ARBA00022692"/>
    </source>
</evidence>
<feature type="transmembrane region" description="Helical" evidence="8">
    <location>
        <begin position="213"/>
        <end position="232"/>
    </location>
</feature>
<feature type="transmembrane region" description="Helical" evidence="8">
    <location>
        <begin position="107"/>
        <end position="134"/>
    </location>
</feature>
<comment type="similarity">
    <text evidence="6">Belongs to the exbB/tolQ family.</text>
</comment>
<protein>
    <submittedName>
        <fullName evidence="10">Biopolymer transport protein ExbB</fullName>
    </submittedName>
</protein>
<comment type="subcellular location">
    <subcellularLocation>
        <location evidence="1">Cell membrane</location>
        <topology evidence="1">Multi-pass membrane protein</topology>
    </subcellularLocation>
    <subcellularLocation>
        <location evidence="6">Membrane</location>
        <topology evidence="6">Multi-pass membrane protein</topology>
    </subcellularLocation>
</comment>
<feature type="transmembrane region" description="Helical" evidence="8">
    <location>
        <begin position="252"/>
        <end position="272"/>
    </location>
</feature>
<dbReference type="RefSeq" id="WP_175545230.1">
    <property type="nucleotide sequence ID" value="NZ_FOEP01000001.1"/>
</dbReference>
<dbReference type="PANTHER" id="PTHR30625">
    <property type="entry name" value="PROTEIN TOLQ"/>
    <property type="match status" value="1"/>
</dbReference>
<accession>A0A1H8ZA02</accession>
<keyword evidence="2" id="KW-1003">Cell membrane</keyword>
<evidence type="ECO:0000259" key="9">
    <source>
        <dbReference type="Pfam" id="PF01618"/>
    </source>
</evidence>
<dbReference type="STRING" id="657014.SAMN04488092_101357"/>
<feature type="compositionally biased region" description="Low complexity" evidence="7">
    <location>
        <begin position="68"/>
        <end position="82"/>
    </location>
</feature>
<feature type="region of interest" description="Disordered" evidence="7">
    <location>
        <begin position="64"/>
        <end position="84"/>
    </location>
</feature>
<sequence>MPIPGKRAIPTAITFLALLVGPILAQDLPADSFRIDTTAPVLMAPADDRAATFRSSASELSPQPVTVAEAAAPSPDESATEPLSTTVPDQILEHPAVSFLIAGGASLWAIAGLSVATVGLILWKIWALLLLGAWSRRRARRAVRLWQNGDLARAEDTVRNRRGLRNRVLERAFSSSQRLPEPTAREETTRVAQRVLGDATTGLRALELIATTAPLLGLLGTVLGMISAFQALQHSGAQADPALLAGGIWKALLTTAAGMAVAIPASVALSAFDAVIERVRRDIEDLCTRVFVAQVERGLSADAPPQAHAA</sequence>
<reference evidence="10 11" key="1">
    <citation type="submission" date="2016-10" db="EMBL/GenBank/DDBJ databases">
        <authorList>
            <person name="de Groot N.N."/>
        </authorList>
    </citation>
    <scope>NUCLEOTIDE SEQUENCE [LARGE SCALE GENOMIC DNA]</scope>
    <source>
        <strain evidence="10 11">DSM 22007</strain>
    </source>
</reference>
<gene>
    <name evidence="10" type="ORF">SAMN04488092_101357</name>
</gene>
<dbReference type="InterPro" id="IPR050790">
    <property type="entry name" value="ExbB/TolQ_transport"/>
</dbReference>
<dbReference type="PANTHER" id="PTHR30625:SF11">
    <property type="entry name" value="MOTA_TOLQ_EXBB PROTON CHANNEL DOMAIN-CONTAINING PROTEIN"/>
    <property type="match status" value="1"/>
</dbReference>
<evidence type="ECO:0000313" key="10">
    <source>
        <dbReference type="EMBL" id="SEP61192.1"/>
    </source>
</evidence>
<evidence type="ECO:0000256" key="2">
    <source>
        <dbReference type="ARBA" id="ARBA00022475"/>
    </source>
</evidence>
<feature type="domain" description="MotA/TolQ/ExbB proton channel" evidence="9">
    <location>
        <begin position="166"/>
        <end position="284"/>
    </location>
</feature>
<dbReference type="EMBL" id="FOEP01000001">
    <property type="protein sequence ID" value="SEP61192.1"/>
    <property type="molecule type" value="Genomic_DNA"/>
</dbReference>
<evidence type="ECO:0000256" key="4">
    <source>
        <dbReference type="ARBA" id="ARBA00022989"/>
    </source>
</evidence>
<keyword evidence="4 8" id="KW-1133">Transmembrane helix</keyword>
<dbReference type="InterPro" id="IPR002898">
    <property type="entry name" value="MotA_ExbB_proton_chnl"/>
</dbReference>
<dbReference type="Pfam" id="PF01618">
    <property type="entry name" value="MotA_ExbB"/>
    <property type="match status" value="1"/>
</dbReference>
<evidence type="ECO:0000313" key="11">
    <source>
        <dbReference type="Proteomes" id="UP000198634"/>
    </source>
</evidence>
<proteinExistence type="inferred from homology"/>
<dbReference type="Proteomes" id="UP000198634">
    <property type="component" value="Unassembled WGS sequence"/>
</dbReference>
<evidence type="ECO:0000256" key="5">
    <source>
        <dbReference type="ARBA" id="ARBA00023136"/>
    </source>
</evidence>
<dbReference type="GO" id="GO:0017038">
    <property type="term" value="P:protein import"/>
    <property type="evidence" value="ECO:0007669"/>
    <property type="project" value="TreeGrafter"/>
</dbReference>
<keyword evidence="11" id="KW-1185">Reference proteome</keyword>
<evidence type="ECO:0000256" key="7">
    <source>
        <dbReference type="SAM" id="MobiDB-lite"/>
    </source>
</evidence>
<keyword evidence="6" id="KW-0653">Protein transport</keyword>
<dbReference type="AlphaFoldDB" id="A0A1H8ZA02"/>
<keyword evidence="5 8" id="KW-0472">Membrane</keyword>
<dbReference type="GO" id="GO:0005886">
    <property type="term" value="C:plasma membrane"/>
    <property type="evidence" value="ECO:0007669"/>
    <property type="project" value="UniProtKB-SubCell"/>
</dbReference>
<evidence type="ECO:0000256" key="8">
    <source>
        <dbReference type="SAM" id="Phobius"/>
    </source>
</evidence>